<comment type="caution">
    <text evidence="1">The sequence shown here is derived from an EMBL/GenBank/DDBJ whole genome shotgun (WGS) entry which is preliminary data.</text>
</comment>
<evidence type="ECO:0000313" key="1">
    <source>
        <dbReference type="EMBL" id="PWA88331.1"/>
    </source>
</evidence>
<protein>
    <submittedName>
        <fullName evidence="1">Uncharacterized protein</fullName>
    </submittedName>
</protein>
<keyword evidence="2" id="KW-1185">Reference proteome</keyword>
<name>A0A2U1PRF3_ARTAN</name>
<dbReference type="OrthoDB" id="1928518at2759"/>
<dbReference type="PANTHER" id="PTHR36773">
    <property type="entry name" value="EXPRESSED PROTEIN"/>
    <property type="match status" value="1"/>
</dbReference>
<dbReference type="PANTHER" id="PTHR36773:SF1">
    <property type="entry name" value="EXPRESSED PROTEIN"/>
    <property type="match status" value="1"/>
</dbReference>
<dbReference type="AlphaFoldDB" id="A0A2U1PRF3"/>
<evidence type="ECO:0000313" key="2">
    <source>
        <dbReference type="Proteomes" id="UP000245207"/>
    </source>
</evidence>
<organism evidence="1 2">
    <name type="scientific">Artemisia annua</name>
    <name type="common">Sweet wormwood</name>
    <dbReference type="NCBI Taxonomy" id="35608"/>
    <lineage>
        <taxon>Eukaryota</taxon>
        <taxon>Viridiplantae</taxon>
        <taxon>Streptophyta</taxon>
        <taxon>Embryophyta</taxon>
        <taxon>Tracheophyta</taxon>
        <taxon>Spermatophyta</taxon>
        <taxon>Magnoliopsida</taxon>
        <taxon>eudicotyledons</taxon>
        <taxon>Gunneridae</taxon>
        <taxon>Pentapetalae</taxon>
        <taxon>asterids</taxon>
        <taxon>campanulids</taxon>
        <taxon>Asterales</taxon>
        <taxon>Asteraceae</taxon>
        <taxon>Asteroideae</taxon>
        <taxon>Anthemideae</taxon>
        <taxon>Artemisiinae</taxon>
        <taxon>Artemisia</taxon>
    </lineage>
</organism>
<dbReference type="EMBL" id="PKPP01000824">
    <property type="protein sequence ID" value="PWA88331.1"/>
    <property type="molecule type" value="Genomic_DNA"/>
</dbReference>
<proteinExistence type="predicted"/>
<gene>
    <name evidence="1" type="ORF">CTI12_AA121920</name>
</gene>
<dbReference type="STRING" id="35608.A0A2U1PRF3"/>
<reference evidence="1 2" key="1">
    <citation type="journal article" date="2018" name="Mol. Plant">
        <title>The genome of Artemisia annua provides insight into the evolution of Asteraceae family and artemisinin biosynthesis.</title>
        <authorList>
            <person name="Shen Q."/>
            <person name="Zhang L."/>
            <person name="Liao Z."/>
            <person name="Wang S."/>
            <person name="Yan T."/>
            <person name="Shi P."/>
            <person name="Liu M."/>
            <person name="Fu X."/>
            <person name="Pan Q."/>
            <person name="Wang Y."/>
            <person name="Lv Z."/>
            <person name="Lu X."/>
            <person name="Zhang F."/>
            <person name="Jiang W."/>
            <person name="Ma Y."/>
            <person name="Chen M."/>
            <person name="Hao X."/>
            <person name="Li L."/>
            <person name="Tang Y."/>
            <person name="Lv G."/>
            <person name="Zhou Y."/>
            <person name="Sun X."/>
            <person name="Brodelius P.E."/>
            <person name="Rose J.K.C."/>
            <person name="Tang K."/>
        </authorList>
    </citation>
    <scope>NUCLEOTIDE SEQUENCE [LARGE SCALE GENOMIC DNA]</scope>
    <source>
        <strain evidence="2">cv. Huhao1</strain>
        <tissue evidence="1">Leaf</tissue>
    </source>
</reference>
<dbReference type="GO" id="GO:0009536">
    <property type="term" value="C:plastid"/>
    <property type="evidence" value="ECO:0007669"/>
    <property type="project" value="TreeGrafter"/>
</dbReference>
<accession>A0A2U1PRF3</accession>
<sequence length="85" mass="9929">MPSVINPDEYCVSNEEMKEREKCEEREMMRCLDGARINCREFAENKCVAAFPDAKVVVGEDNVVEMIDRVCFRPRTKIKVEKDRV</sequence>
<dbReference type="Proteomes" id="UP000245207">
    <property type="component" value="Unassembled WGS sequence"/>
</dbReference>